<dbReference type="GO" id="GO:0005975">
    <property type="term" value="P:carbohydrate metabolic process"/>
    <property type="evidence" value="ECO:0007669"/>
    <property type="project" value="InterPro"/>
</dbReference>
<dbReference type="GO" id="GO:0005576">
    <property type="term" value="C:extracellular region"/>
    <property type="evidence" value="ECO:0007669"/>
    <property type="project" value="InterPro"/>
</dbReference>
<name>A0A818WZP9_9BILA</name>
<organism evidence="5 6">
    <name type="scientific">Rotaria sordida</name>
    <dbReference type="NCBI Taxonomy" id="392033"/>
    <lineage>
        <taxon>Eukaryota</taxon>
        <taxon>Metazoa</taxon>
        <taxon>Spiralia</taxon>
        <taxon>Gnathifera</taxon>
        <taxon>Rotifera</taxon>
        <taxon>Eurotatoria</taxon>
        <taxon>Bdelloidea</taxon>
        <taxon>Philodinida</taxon>
        <taxon>Philodinidae</taxon>
        <taxon>Rotaria</taxon>
    </lineage>
</organism>
<dbReference type="Proteomes" id="UP000663836">
    <property type="component" value="Unassembled WGS sequence"/>
</dbReference>
<evidence type="ECO:0000313" key="6">
    <source>
        <dbReference type="Proteomes" id="UP000663836"/>
    </source>
</evidence>
<sequence length="746" mass="85121">MMRSYDILLFLFLSSTWCDFGHIPNDDLLIIRQRVLELMVWPTKENISVTVVAALTFTRTLNSSCYWPDIDYADKGIAEWFTARHMYRITNMLQALTVNGSTVHNDSQIRKAAHCALNVWLINDWQNPNWWFNEINIPLHATSQLLMLGDNATHFEIEKIKEISYRSAWWLGSLHHTGANLVWMIQVEIYRSLATNNITGIEQGFTRMWEDVIIVSSNEVGIQYDWSYHFHGSQLLSGTYGMVWAVNIFSFIVCSQKTQYALNEQQLFTFAQFVTKGDAWMIIGNEWDWHVLGRAISRPNKEYHVEFNTQLIRIVAELIESNDTKIELINFANRLDNQSNTSLLIGNKHFFLSDYQVHRRANWTSAIEMQSIRTQPTECINGENLKAEHSGQGVLNLYTGNTYNYDFIFPLLDWQAINGITVEHDIPLERCNGETFTWEKLSFVGGVSDDQYGLAMMDTASHNLTAKRSWHFYDDAIIALATNLTLTTQTTAWTTLASRLLPTGQITIGFFNSTVMTFSDGNYSFPYVQNRTSNVQWIHISESDIGYLLQLQQQYTSLGIELGNKTGNYHDIGAYNYTVTARVLTIWINHGLGPYTLDYNYMILPNVSLESMPILIKQYNEEQIFSCISTNNLFHGTMWPGLKRASFVIWDNITTIFSCKSSLFEITLELNDAGAYLFSETVSDFTITASHPTRVNDVVKVTVDRIGYGEGCTVSSDVDATTTNVTLKLPSEPKLMGASVNVTCKK</sequence>
<dbReference type="SUPFAM" id="SSF48230">
    <property type="entry name" value="Chondroitin AC/alginate lyase"/>
    <property type="match status" value="1"/>
</dbReference>
<protein>
    <recommendedName>
        <fullName evidence="7">Chondroitin AC lyase</fullName>
    </recommendedName>
</protein>
<evidence type="ECO:0008006" key="7">
    <source>
        <dbReference type="Google" id="ProtNLM"/>
    </source>
</evidence>
<dbReference type="InterPro" id="IPR011013">
    <property type="entry name" value="Gal_mutarotase_sf_dom"/>
</dbReference>
<dbReference type="Pfam" id="PF02278">
    <property type="entry name" value="Lyase_8"/>
    <property type="match status" value="1"/>
</dbReference>
<proteinExistence type="inferred from homology"/>
<dbReference type="GO" id="GO:0016837">
    <property type="term" value="F:carbon-oxygen lyase activity, acting on polysaccharides"/>
    <property type="evidence" value="ECO:0007669"/>
    <property type="project" value="UniProtKB-ARBA"/>
</dbReference>
<dbReference type="Gene3D" id="1.50.10.100">
    <property type="entry name" value="Chondroitin AC/alginate lyase"/>
    <property type="match status" value="1"/>
</dbReference>
<dbReference type="InterPro" id="IPR014718">
    <property type="entry name" value="GH-type_carb-bd"/>
</dbReference>
<feature type="signal peptide" evidence="2">
    <location>
        <begin position="1"/>
        <end position="18"/>
    </location>
</feature>
<dbReference type="InterPro" id="IPR012970">
    <property type="entry name" value="Lyase_8_alpha_N"/>
</dbReference>
<keyword evidence="2" id="KW-0732">Signal</keyword>
<dbReference type="InterPro" id="IPR003159">
    <property type="entry name" value="Lyase_8_central_dom"/>
</dbReference>
<accession>A0A818WZP9</accession>
<reference evidence="5" key="1">
    <citation type="submission" date="2021-02" db="EMBL/GenBank/DDBJ databases">
        <authorList>
            <person name="Nowell W R."/>
        </authorList>
    </citation>
    <scope>NUCLEOTIDE SEQUENCE</scope>
</reference>
<comment type="caution">
    <text evidence="5">The sequence shown here is derived from an EMBL/GenBank/DDBJ whole genome shotgun (WGS) entry which is preliminary data.</text>
</comment>
<evidence type="ECO:0000259" key="4">
    <source>
        <dbReference type="Pfam" id="PF08124"/>
    </source>
</evidence>
<dbReference type="GO" id="GO:0030246">
    <property type="term" value="F:carbohydrate binding"/>
    <property type="evidence" value="ECO:0007669"/>
    <property type="project" value="InterPro"/>
</dbReference>
<evidence type="ECO:0000256" key="2">
    <source>
        <dbReference type="SAM" id="SignalP"/>
    </source>
</evidence>
<dbReference type="SUPFAM" id="SSF74650">
    <property type="entry name" value="Galactose mutarotase-like"/>
    <property type="match status" value="1"/>
</dbReference>
<dbReference type="InterPro" id="IPR038970">
    <property type="entry name" value="Lyase_8"/>
</dbReference>
<evidence type="ECO:0000259" key="3">
    <source>
        <dbReference type="Pfam" id="PF02278"/>
    </source>
</evidence>
<feature type="chain" id="PRO_5032396349" description="Chondroitin AC lyase" evidence="2">
    <location>
        <begin position="19"/>
        <end position="746"/>
    </location>
</feature>
<comment type="similarity">
    <text evidence="1">Belongs to the polysaccharide lyase 8 family.</text>
</comment>
<dbReference type="EMBL" id="CAJOBD010000896">
    <property type="protein sequence ID" value="CAF3733600.1"/>
    <property type="molecule type" value="Genomic_DNA"/>
</dbReference>
<dbReference type="InterPro" id="IPR008929">
    <property type="entry name" value="Chondroitin_lyas"/>
</dbReference>
<dbReference type="PANTHER" id="PTHR38481">
    <property type="entry name" value="HYALURONATE LYASE"/>
    <property type="match status" value="1"/>
</dbReference>
<dbReference type="AlphaFoldDB" id="A0A818WZP9"/>
<evidence type="ECO:0000313" key="5">
    <source>
        <dbReference type="EMBL" id="CAF3733600.1"/>
    </source>
</evidence>
<dbReference type="Gene3D" id="2.70.98.10">
    <property type="match status" value="1"/>
</dbReference>
<feature type="domain" description="Polysaccharide lyase family 8 central" evidence="3">
    <location>
        <begin position="347"/>
        <end position="608"/>
    </location>
</feature>
<gene>
    <name evidence="5" type="ORF">JBS370_LOCUS11566</name>
</gene>
<dbReference type="PANTHER" id="PTHR38481:SF1">
    <property type="entry name" value="HYALURONATE LYASE"/>
    <property type="match status" value="1"/>
</dbReference>
<dbReference type="Pfam" id="PF08124">
    <property type="entry name" value="Lyase_8_N"/>
    <property type="match status" value="1"/>
</dbReference>
<feature type="domain" description="Polysaccharide lyase 8 N-terminal alpha-helical" evidence="4">
    <location>
        <begin position="57"/>
        <end position="322"/>
    </location>
</feature>
<evidence type="ECO:0000256" key="1">
    <source>
        <dbReference type="ARBA" id="ARBA00006699"/>
    </source>
</evidence>